<name>A0A5P8VSH5_9NOSO</name>
<proteinExistence type="predicted"/>
<dbReference type="KEGG" id="nsh:GXM_00881"/>
<keyword evidence="2" id="KW-1185">Reference proteome</keyword>
<dbReference type="EMBL" id="CP045226">
    <property type="protein sequence ID" value="QFS43408.1"/>
    <property type="molecule type" value="Genomic_DNA"/>
</dbReference>
<reference evidence="1 2" key="1">
    <citation type="submission" date="2019-10" db="EMBL/GenBank/DDBJ databases">
        <title>Genomic and transcriptomic insights into the perfect genentic adaptation of a filamentous nitrogen-fixing cyanobacterium to rice fields.</title>
        <authorList>
            <person name="Chen Z."/>
        </authorList>
    </citation>
    <scope>NUCLEOTIDE SEQUENCE [LARGE SCALE GENOMIC DNA]</scope>
    <source>
        <strain evidence="1">CCNUC1</strain>
    </source>
</reference>
<sequence>MATGDMLKMFLSNLLHKVILLGNNILFLPFQLINKGIFRE</sequence>
<evidence type="ECO:0000313" key="2">
    <source>
        <dbReference type="Proteomes" id="UP000326678"/>
    </source>
</evidence>
<protein>
    <submittedName>
        <fullName evidence="1">Uncharacterized protein</fullName>
    </submittedName>
</protein>
<evidence type="ECO:0000313" key="1">
    <source>
        <dbReference type="EMBL" id="QFS43408.1"/>
    </source>
</evidence>
<organism evidence="1 2">
    <name type="scientific">Nostoc sphaeroides CCNUC1</name>
    <dbReference type="NCBI Taxonomy" id="2653204"/>
    <lineage>
        <taxon>Bacteria</taxon>
        <taxon>Bacillati</taxon>
        <taxon>Cyanobacteriota</taxon>
        <taxon>Cyanophyceae</taxon>
        <taxon>Nostocales</taxon>
        <taxon>Nostocaceae</taxon>
        <taxon>Nostoc</taxon>
    </lineage>
</organism>
<gene>
    <name evidence="1" type="ORF">GXM_00881</name>
</gene>
<accession>A0A5P8VSH5</accession>
<dbReference type="AlphaFoldDB" id="A0A5P8VSH5"/>
<dbReference type="Proteomes" id="UP000326678">
    <property type="component" value="Chromosome Gxm1"/>
</dbReference>